<keyword evidence="2" id="KW-1185">Reference proteome</keyword>
<reference evidence="1 2" key="1">
    <citation type="submission" date="2016-08" db="EMBL/GenBank/DDBJ databases">
        <title>Complete genome sequence of Spiroplasma helicoides TABS-2 (DSM 22551).</title>
        <authorList>
            <person name="Shen W.-Y."/>
            <person name="Lo W.-S."/>
            <person name="Lai Y.-C."/>
            <person name="Kuo C.-H."/>
        </authorList>
    </citation>
    <scope>NUCLEOTIDE SEQUENCE [LARGE SCALE GENOMIC DNA]</scope>
    <source>
        <strain evidence="1 2">TABS-2</strain>
    </source>
</reference>
<dbReference type="KEGG" id="shj:SHELI_v1c11450"/>
<evidence type="ECO:0000313" key="2">
    <source>
        <dbReference type="Proteomes" id="UP000094378"/>
    </source>
</evidence>
<accession>A0A1B3SMD3</accession>
<evidence type="ECO:0000313" key="1">
    <source>
        <dbReference type="EMBL" id="AOG61092.1"/>
    </source>
</evidence>
<name>A0A1B3SMD3_9MOLU</name>
<dbReference type="Proteomes" id="UP000094378">
    <property type="component" value="Chromosome"/>
</dbReference>
<dbReference type="AlphaFoldDB" id="A0A1B3SMD3"/>
<proteinExistence type="predicted"/>
<protein>
    <submittedName>
        <fullName evidence="1">Uncharacterized protein</fullName>
    </submittedName>
</protein>
<gene>
    <name evidence="1" type="ORF">SHELI_v1c11450</name>
</gene>
<dbReference type="EMBL" id="CP017015">
    <property type="protein sequence ID" value="AOG61092.1"/>
    <property type="molecule type" value="Genomic_DNA"/>
</dbReference>
<dbReference type="STRING" id="216938.SHELI_v1c11450"/>
<sequence length="106" mass="13054">MMAKTKLFEMDKNFKKNVDKIYVFKNMAYCLHKAVSLDKRYGQFRCVQCFTTFNLDSRKSWNTFKKRLIKDFNFEEAEKELYKEITKKKRKNEIENMIKELHEIYN</sequence>
<organism evidence="1 2">
    <name type="scientific">Spiroplasma helicoides</name>
    <dbReference type="NCBI Taxonomy" id="216938"/>
    <lineage>
        <taxon>Bacteria</taxon>
        <taxon>Bacillati</taxon>
        <taxon>Mycoplasmatota</taxon>
        <taxon>Mollicutes</taxon>
        <taxon>Entomoplasmatales</taxon>
        <taxon>Spiroplasmataceae</taxon>
        <taxon>Spiroplasma</taxon>
    </lineage>
</organism>